<evidence type="ECO:0000259" key="1">
    <source>
        <dbReference type="Pfam" id="PF00535"/>
    </source>
</evidence>
<accession>A0A8J3XN47</accession>
<dbReference type="PANTHER" id="PTHR43685">
    <property type="entry name" value="GLYCOSYLTRANSFERASE"/>
    <property type="match status" value="1"/>
</dbReference>
<feature type="domain" description="Glycosyltransferase 2-like" evidence="1">
    <location>
        <begin position="231"/>
        <end position="379"/>
    </location>
</feature>
<evidence type="ECO:0000313" key="2">
    <source>
        <dbReference type="EMBL" id="GII45951.1"/>
    </source>
</evidence>
<organism evidence="2 3">
    <name type="scientific">Planotetraspora silvatica</name>
    <dbReference type="NCBI Taxonomy" id="234614"/>
    <lineage>
        <taxon>Bacteria</taxon>
        <taxon>Bacillati</taxon>
        <taxon>Actinomycetota</taxon>
        <taxon>Actinomycetes</taxon>
        <taxon>Streptosporangiales</taxon>
        <taxon>Streptosporangiaceae</taxon>
        <taxon>Planotetraspora</taxon>
    </lineage>
</organism>
<dbReference type="PANTHER" id="PTHR43685:SF2">
    <property type="entry name" value="GLYCOSYLTRANSFERASE 2-LIKE DOMAIN-CONTAINING PROTEIN"/>
    <property type="match status" value="1"/>
</dbReference>
<dbReference type="SUPFAM" id="SSF53448">
    <property type="entry name" value="Nucleotide-diphospho-sugar transferases"/>
    <property type="match status" value="1"/>
</dbReference>
<comment type="caution">
    <text evidence="2">The sequence shown here is derived from an EMBL/GenBank/DDBJ whole genome shotgun (WGS) entry which is preliminary data.</text>
</comment>
<dbReference type="AlphaFoldDB" id="A0A8J3XN47"/>
<dbReference type="InterPro" id="IPR050834">
    <property type="entry name" value="Glycosyltransf_2"/>
</dbReference>
<evidence type="ECO:0000313" key="3">
    <source>
        <dbReference type="Proteomes" id="UP000644610"/>
    </source>
</evidence>
<dbReference type="InterPro" id="IPR001173">
    <property type="entry name" value="Glyco_trans_2-like"/>
</dbReference>
<dbReference type="EMBL" id="BOOQ01000013">
    <property type="protein sequence ID" value="GII45951.1"/>
    <property type="molecule type" value="Genomic_DNA"/>
</dbReference>
<dbReference type="InterPro" id="IPR029044">
    <property type="entry name" value="Nucleotide-diphossugar_trans"/>
</dbReference>
<dbReference type="Pfam" id="PF00535">
    <property type="entry name" value="Glycos_transf_2"/>
    <property type="match status" value="1"/>
</dbReference>
<dbReference type="Proteomes" id="UP000644610">
    <property type="component" value="Unassembled WGS sequence"/>
</dbReference>
<reference evidence="2" key="1">
    <citation type="submission" date="2021-01" db="EMBL/GenBank/DDBJ databases">
        <title>Whole genome shotgun sequence of Planotetraspora silvatica NBRC 100141.</title>
        <authorList>
            <person name="Komaki H."/>
            <person name="Tamura T."/>
        </authorList>
    </citation>
    <scope>NUCLEOTIDE SEQUENCE</scope>
    <source>
        <strain evidence="2">NBRC 100141</strain>
    </source>
</reference>
<dbReference type="Gene3D" id="3.90.550.10">
    <property type="entry name" value="Spore Coat Polysaccharide Biosynthesis Protein SpsA, Chain A"/>
    <property type="match status" value="1"/>
</dbReference>
<sequence>MSPASPSRLLDDYLSIARRRGRGALPATALRTRSLASRELLAHAALGPSGSLAELLALARHEVHDPEGARPDEIVPDASALPDLARVIALQNILPSDLADALALYDLTLGLLGPDAVPPDHQALHAQLAYQLGRVSRASKLLGTYQGLSEHARGDLVLDIANPFTDKPGAGGDDWLRSFQDLFPEPRPSLADRPGESPFDRLTATVEEKVHAPERVTIVVTAFKPDIGLFTAVRSLIEQSWANLEILIVDDASPAEFDPLLHECTRLDERVRLIKMEKNGGTYAARNAALDGATGDFITFQDSDDWSHPRRIERQVGPLLDDDSLVATISDGIRVGDDLVLTSPGRQPRVMNTSSMMFRREMVRERIGYFDSVRKAADSEYLKRMETIFSPQAVLRLGSDLYALIRLSPNSLSRAEIRAGWMSPARVAYRGAYELWHHQIRDGKTDGHMPRALTSRPFPAPVTLRLSPAAGPTPERYDVVFLNDWKQFGVIQKAVLAEINTLTHHGMRVGVMQMESLRSMTAARKYVCPEIQQLINDGVVDQILLADPVETKLVVTRQPSVLQFADRSASGVRAEGVLIIADAVPYGPGGTAYQYSPQSCTEAARVLFGAEPRWCPQKRSIRAFLEAEPNVSVTAFDYPEGMDVDEWSLARNGFRSDLPVAGRRLKGDPTEKLKDHPDLLQAYPDSPNIDLRIMGGRKYTRALLGKSRVPSNWLVYENDEVDARSFMYQIDFYIHFATDMADDADQMILTALASGCVLILPKHLSDVFGNAAVYCAPEDVEKTLRHYYKAPAKFLEQSRRGRRWVRENHGQEAYTRLISSLVDQPATIGALIPSPAS</sequence>
<keyword evidence="3" id="KW-1185">Reference proteome</keyword>
<proteinExistence type="predicted"/>
<protein>
    <recommendedName>
        <fullName evidence="1">Glycosyltransferase 2-like domain-containing protein</fullName>
    </recommendedName>
</protein>
<dbReference type="CDD" id="cd00761">
    <property type="entry name" value="Glyco_tranf_GTA_type"/>
    <property type="match status" value="1"/>
</dbReference>
<name>A0A8J3XN47_9ACTN</name>
<gene>
    <name evidence="2" type="ORF">Psi02_23750</name>
</gene>